<feature type="compositionally biased region" description="Low complexity" evidence="8">
    <location>
        <begin position="67"/>
        <end position="81"/>
    </location>
</feature>
<evidence type="ECO:0000256" key="7">
    <source>
        <dbReference type="PROSITE-ProRule" id="PRU10141"/>
    </source>
</evidence>
<evidence type="ECO:0000256" key="8">
    <source>
        <dbReference type="SAM" id="MobiDB-lite"/>
    </source>
</evidence>
<sequence length="1076" mass="119000">MGPSVATMSSILPGTPSKSLLEDDVKRYVSSPERSEPALLTASSSKLLNAFPSSLPVSASKLHSGNPAAAAPGPAISSAASARRRHISPLPQPPPVKPHGAPGSGAVNKSPLTLLTERDRSHIPRSSSIPLRIGSKSGASNHGQSSANTTSTTTTAKDDDVQFVGSTPSTRKPVHRRESTNFASDTMSSLSRRTLLSPANIHSTRTHQRSTSSSSSSGAGGVTAGSHTRLLSPHEPRARRNNVLLSPPDLKSKRSHDLPSVPSKYELAKRKSEQFKPPRLTETNSQSSLPGSKSYSNLHSPKHHLAARDAPQRSPLHEIIEQESLELPHHRYTPNQRHTPVHQQKQATTPTSTPPTAAAPAATTPYTTTVKRTLTHSITDTSLSSKHRLDRYSSRLVSPTKAEDKAVAAKASIASLKDRQPSVSHTGTNYIATIKFPDTSVPSAAPSTVSAERAAHPRKLPVLPIERTVKRRSTVVTKQPVLTSATRSRKSEVIKPVSNSTFLKARKSEIMPSSISSSSVLRKSEARHKEDMPKSYTMTDLSSSTSPMNGSSIPDLSEKMQNLSVNKSPVTSPYRPLNRPAHIYPKHSYGHKKIIKEEENEKLSAMRSKSSTTNKGVPRIMLVPREQKPKLENRRISNSPMQLQPHIDDEIPRLMNQLVTSFDNDVEVDSRYLQGTEPITAAHAARSGRLNIFEKGEILDYRHVYFCGRPNAQKISGDIRHAANNYGFDDENGDYTAVPGDHIAYRYEILNVLGKGSFGKVLKCIDHKNGKLVAVKMTINRATFHNQALIEADILRALSMWDVKDKYHLIRYTAHFSFREHLCISTELLGINLYELLKFNKFKGLDLRLIRHFTKQLLEGLRFLDCKEIIHCDLKPENILLSDPERGLVKIIDFGSSCFVTEKSYTYIQSRFYRAPEVILGMDYDQRIDVWSLGCIISELFTSYPLFVGKDEKEVFAGVMEIFGVPDRYMINQCRRRKLYFDSVGNPLPVSKKYPGTKSLQRVMKCSDADFLSFVSQCLVLNPKNRLSPYKGLNHPFVNHVAAAPGSAASMRRASLHRGMPVHEPRPLPSLPVKKA</sequence>
<comment type="caution">
    <text evidence="10">The sequence shown here is derived from an EMBL/GenBank/DDBJ whole genome shotgun (WGS) entry which is preliminary data.</text>
</comment>
<evidence type="ECO:0000256" key="5">
    <source>
        <dbReference type="ARBA" id="ARBA00022777"/>
    </source>
</evidence>
<keyword evidence="5" id="KW-0418">Kinase</keyword>
<protein>
    <recommendedName>
        <fullName evidence="9">Protein kinase domain-containing protein</fullName>
    </recommendedName>
</protein>
<gene>
    <name evidence="10" type="ORF">BN980_GECA03s06467g</name>
</gene>
<organism evidence="10 11">
    <name type="scientific">Geotrichum candidum</name>
    <name type="common">Oospora lactis</name>
    <name type="synonym">Dipodascus geotrichum</name>
    <dbReference type="NCBI Taxonomy" id="1173061"/>
    <lineage>
        <taxon>Eukaryota</taxon>
        <taxon>Fungi</taxon>
        <taxon>Dikarya</taxon>
        <taxon>Ascomycota</taxon>
        <taxon>Saccharomycotina</taxon>
        <taxon>Dipodascomycetes</taxon>
        <taxon>Dipodascales</taxon>
        <taxon>Dipodascaceae</taxon>
        <taxon>Geotrichum</taxon>
    </lineage>
</organism>
<feature type="compositionally biased region" description="Low complexity" evidence="8">
    <location>
        <begin position="347"/>
        <end position="369"/>
    </location>
</feature>
<reference evidence="10" key="1">
    <citation type="submission" date="2014-03" db="EMBL/GenBank/DDBJ databases">
        <authorList>
            <person name="Casaregola S."/>
        </authorList>
    </citation>
    <scope>NUCLEOTIDE SEQUENCE [LARGE SCALE GENOMIC DNA]</scope>
    <source>
        <strain evidence="10">CLIB 918</strain>
    </source>
</reference>
<dbReference type="EMBL" id="CCBN010000003">
    <property type="protein sequence ID" value="CDO52712.1"/>
    <property type="molecule type" value="Genomic_DNA"/>
</dbReference>
<dbReference type="GO" id="GO:0005737">
    <property type="term" value="C:cytoplasm"/>
    <property type="evidence" value="ECO:0007669"/>
    <property type="project" value="TreeGrafter"/>
</dbReference>
<keyword evidence="6 7" id="KW-0067">ATP-binding</keyword>
<dbReference type="Proteomes" id="UP000242525">
    <property type="component" value="Unassembled WGS sequence"/>
</dbReference>
<feature type="domain" description="Protein kinase" evidence="9">
    <location>
        <begin position="747"/>
        <end position="1038"/>
    </location>
</feature>
<evidence type="ECO:0000259" key="9">
    <source>
        <dbReference type="PROSITE" id="PS50011"/>
    </source>
</evidence>
<feature type="compositionally biased region" description="Low complexity" evidence="8">
    <location>
        <begin position="184"/>
        <end position="197"/>
    </location>
</feature>
<dbReference type="Pfam" id="PF00069">
    <property type="entry name" value="Pkinase"/>
    <property type="match status" value="1"/>
</dbReference>
<evidence type="ECO:0000256" key="4">
    <source>
        <dbReference type="ARBA" id="ARBA00022741"/>
    </source>
</evidence>
<evidence type="ECO:0000256" key="1">
    <source>
        <dbReference type="ARBA" id="ARBA00008867"/>
    </source>
</evidence>
<dbReference type="Gene3D" id="1.10.510.10">
    <property type="entry name" value="Transferase(Phosphotransferase) domain 1"/>
    <property type="match status" value="1"/>
</dbReference>
<dbReference type="SUPFAM" id="SSF56112">
    <property type="entry name" value="Protein kinase-like (PK-like)"/>
    <property type="match status" value="1"/>
</dbReference>
<feature type="region of interest" description="Disordered" evidence="8">
    <location>
        <begin position="56"/>
        <end position="313"/>
    </location>
</feature>
<keyword evidence="11" id="KW-1185">Reference proteome</keyword>
<dbReference type="Gene3D" id="3.30.200.20">
    <property type="entry name" value="Phosphorylase Kinase, domain 1"/>
    <property type="match status" value="1"/>
</dbReference>
<dbReference type="OrthoDB" id="9332038at2759"/>
<feature type="region of interest" description="Disordered" evidence="8">
    <location>
        <begin position="514"/>
        <end position="551"/>
    </location>
</feature>
<evidence type="ECO:0000313" key="11">
    <source>
        <dbReference type="Proteomes" id="UP000242525"/>
    </source>
</evidence>
<dbReference type="PROSITE" id="PS00108">
    <property type="entry name" value="PROTEIN_KINASE_ST"/>
    <property type="match status" value="1"/>
</dbReference>
<name>A0A0J9X5M4_GEOCN</name>
<dbReference type="PANTHER" id="PTHR24058:SF22">
    <property type="entry name" value="DUAL SPECIFICITY TYROSINE-PHOSPHORYLATION-REGULATED KINASE 4"/>
    <property type="match status" value="1"/>
</dbReference>
<dbReference type="STRING" id="1173061.A0A0J9X5M4"/>
<dbReference type="InterPro" id="IPR050494">
    <property type="entry name" value="Ser_Thr_dual-spec_kinase"/>
</dbReference>
<feature type="region of interest" description="Disordered" evidence="8">
    <location>
        <begin position="331"/>
        <end position="370"/>
    </location>
</feature>
<dbReference type="GO" id="GO:0005524">
    <property type="term" value="F:ATP binding"/>
    <property type="evidence" value="ECO:0007669"/>
    <property type="project" value="UniProtKB-UniRule"/>
</dbReference>
<feature type="compositionally biased region" description="Polar residues" evidence="8">
    <location>
        <begin position="536"/>
        <end position="551"/>
    </location>
</feature>
<dbReference type="GO" id="GO:0004674">
    <property type="term" value="F:protein serine/threonine kinase activity"/>
    <property type="evidence" value="ECO:0007669"/>
    <property type="project" value="UniProtKB-KW"/>
</dbReference>
<dbReference type="GO" id="GO:0005856">
    <property type="term" value="C:cytoskeleton"/>
    <property type="evidence" value="ECO:0007669"/>
    <property type="project" value="TreeGrafter"/>
</dbReference>
<feature type="compositionally biased region" description="Basic and acidic residues" evidence="8">
    <location>
        <begin position="266"/>
        <end position="276"/>
    </location>
</feature>
<dbReference type="PROSITE" id="PS00107">
    <property type="entry name" value="PROTEIN_KINASE_ATP"/>
    <property type="match status" value="1"/>
</dbReference>
<comment type="similarity">
    <text evidence="1">Belongs to the protein kinase superfamily. CMGC Ser/Thr protein kinase family. MNB/DYRK subfamily.</text>
</comment>
<dbReference type="SMART" id="SM00220">
    <property type="entry name" value="S_TKc"/>
    <property type="match status" value="1"/>
</dbReference>
<keyword evidence="2" id="KW-0723">Serine/threonine-protein kinase</keyword>
<accession>A0A0J9X5M4</accession>
<keyword evidence="4 7" id="KW-0547">Nucleotide-binding</keyword>
<feature type="compositionally biased region" description="Polar residues" evidence="8">
    <location>
        <begin position="333"/>
        <end position="346"/>
    </location>
</feature>
<feature type="binding site" evidence="7">
    <location>
        <position position="776"/>
    </location>
    <ligand>
        <name>ATP</name>
        <dbReference type="ChEBI" id="CHEBI:30616"/>
    </ligand>
</feature>
<keyword evidence="3" id="KW-0808">Transferase</keyword>
<dbReference type="InterPro" id="IPR017441">
    <property type="entry name" value="Protein_kinase_ATP_BS"/>
</dbReference>
<dbReference type="InterPro" id="IPR011009">
    <property type="entry name" value="Kinase-like_dom_sf"/>
</dbReference>
<dbReference type="InterPro" id="IPR000719">
    <property type="entry name" value="Prot_kinase_dom"/>
</dbReference>
<evidence type="ECO:0000256" key="6">
    <source>
        <dbReference type="ARBA" id="ARBA00022840"/>
    </source>
</evidence>
<feature type="compositionally biased region" description="Basic and acidic residues" evidence="8">
    <location>
        <begin position="522"/>
        <end position="533"/>
    </location>
</feature>
<dbReference type="PANTHER" id="PTHR24058">
    <property type="entry name" value="DUAL SPECIFICITY PROTEIN KINASE"/>
    <property type="match status" value="1"/>
</dbReference>
<dbReference type="InterPro" id="IPR008271">
    <property type="entry name" value="Ser/Thr_kinase_AS"/>
</dbReference>
<feature type="compositionally biased region" description="Low complexity" evidence="8">
    <location>
        <begin position="145"/>
        <end position="155"/>
    </location>
</feature>
<dbReference type="PROSITE" id="PS50011">
    <property type="entry name" value="PROTEIN_KINASE_DOM"/>
    <property type="match status" value="1"/>
</dbReference>
<evidence type="ECO:0000256" key="2">
    <source>
        <dbReference type="ARBA" id="ARBA00022527"/>
    </source>
</evidence>
<dbReference type="AlphaFoldDB" id="A0A0J9X5M4"/>
<evidence type="ECO:0000256" key="3">
    <source>
        <dbReference type="ARBA" id="ARBA00022679"/>
    </source>
</evidence>
<feature type="compositionally biased region" description="Polar residues" evidence="8">
    <location>
        <begin position="281"/>
        <end position="299"/>
    </location>
</feature>
<proteinExistence type="inferred from homology"/>
<evidence type="ECO:0000313" key="10">
    <source>
        <dbReference type="EMBL" id="CDO52712.1"/>
    </source>
</evidence>
<dbReference type="CDD" id="cd14210">
    <property type="entry name" value="PKc_DYRK"/>
    <property type="match status" value="1"/>
</dbReference>